<accession>A0A077QF57</accession>
<evidence type="ECO:0000256" key="1">
    <source>
        <dbReference type="SAM" id="Phobius"/>
    </source>
</evidence>
<proteinExistence type="predicted"/>
<feature type="transmembrane region" description="Helical" evidence="1">
    <location>
        <begin position="18"/>
        <end position="38"/>
    </location>
</feature>
<gene>
    <name evidence="2" type="ORF">XBI1_400042</name>
</gene>
<comment type="caution">
    <text evidence="2">The sequence shown here is derived from an EMBL/GenBank/DDBJ whole genome shotgun (WGS) entry which is preliminary data.</text>
</comment>
<evidence type="ECO:0000313" key="3">
    <source>
        <dbReference type="Proteomes" id="UP000028480"/>
    </source>
</evidence>
<dbReference type="HOGENOM" id="CLU_2703967_0_0_6"/>
<sequence>MRIALLKHSLNGPHYSTIYNTINLNLLFIKQIFYYYFLCDFKKYLNIKKADKGQIGKIIILFVTHNYIKYSSL</sequence>
<keyword evidence="1" id="KW-0812">Transmembrane</keyword>
<evidence type="ECO:0000313" key="2">
    <source>
        <dbReference type="EMBL" id="CDH34672.1"/>
    </source>
</evidence>
<keyword evidence="1" id="KW-1133">Transmembrane helix</keyword>
<dbReference type="Proteomes" id="UP000028480">
    <property type="component" value="Unassembled WGS sequence"/>
</dbReference>
<dbReference type="AlphaFoldDB" id="A0A077QF57"/>
<dbReference type="EMBL" id="CBTB010000247">
    <property type="protein sequence ID" value="CDH34672.1"/>
    <property type="molecule type" value="Genomic_DNA"/>
</dbReference>
<protein>
    <submittedName>
        <fullName evidence="2">Uncharacterized protein</fullName>
    </submittedName>
</protein>
<keyword evidence="1" id="KW-0472">Membrane</keyword>
<organism evidence="2 3">
    <name type="scientific">Xenorhabdus bovienii str. Intermedium</name>
    <dbReference type="NCBI Taxonomy" id="1379677"/>
    <lineage>
        <taxon>Bacteria</taxon>
        <taxon>Pseudomonadati</taxon>
        <taxon>Pseudomonadota</taxon>
        <taxon>Gammaproteobacteria</taxon>
        <taxon>Enterobacterales</taxon>
        <taxon>Morganellaceae</taxon>
        <taxon>Xenorhabdus</taxon>
    </lineage>
</organism>
<reference evidence="2" key="1">
    <citation type="submission" date="2013-07" db="EMBL/GenBank/DDBJ databases">
        <title>Sub-species coevolution in mutualistic symbiosis.</title>
        <authorList>
            <person name="Murfin K."/>
            <person name="Klassen J."/>
            <person name="Lee M."/>
            <person name="Forst S."/>
            <person name="Stock P."/>
            <person name="Goodrich-Blair H."/>
        </authorList>
    </citation>
    <scope>NUCLEOTIDE SEQUENCE [LARGE SCALE GENOMIC DNA]</scope>
    <source>
        <strain evidence="2">Intermedium</strain>
    </source>
</reference>
<name>A0A077QF57_XENBV</name>